<dbReference type="EMBL" id="KZ302030">
    <property type="protein sequence ID" value="PFH49409.1"/>
    <property type="molecule type" value="Genomic_DNA"/>
</dbReference>
<accession>A0A2A9NFM1</accession>
<evidence type="ECO:0000313" key="1">
    <source>
        <dbReference type="EMBL" id="PFH49409.1"/>
    </source>
</evidence>
<sequence length="108" mass="11690">MSMCKAQDISLQQVLARLRSIGWQGRTTAGISDGLAGGHSGYPCDPVTHVSRNLNEQQTKDVPEVSKGPDYLVGSMHMQELAKVYPKEQTDGRSNLAVPESRIVPLGV</sequence>
<proteinExistence type="predicted"/>
<dbReference type="Proteomes" id="UP000242287">
    <property type="component" value="Unassembled WGS sequence"/>
</dbReference>
<keyword evidence="2" id="KW-1185">Reference proteome</keyword>
<organism evidence="1 2">
    <name type="scientific">Amanita thiersii Skay4041</name>
    <dbReference type="NCBI Taxonomy" id="703135"/>
    <lineage>
        <taxon>Eukaryota</taxon>
        <taxon>Fungi</taxon>
        <taxon>Dikarya</taxon>
        <taxon>Basidiomycota</taxon>
        <taxon>Agaricomycotina</taxon>
        <taxon>Agaricomycetes</taxon>
        <taxon>Agaricomycetidae</taxon>
        <taxon>Agaricales</taxon>
        <taxon>Pluteineae</taxon>
        <taxon>Amanitaceae</taxon>
        <taxon>Amanita</taxon>
    </lineage>
</organism>
<gene>
    <name evidence="1" type="ORF">AMATHDRAFT_4925</name>
</gene>
<reference evidence="1 2" key="1">
    <citation type="submission" date="2014-02" db="EMBL/GenBank/DDBJ databases">
        <title>Transposable element dynamics among asymbiotic and ectomycorrhizal Amanita fungi.</title>
        <authorList>
            <consortium name="DOE Joint Genome Institute"/>
            <person name="Hess J."/>
            <person name="Skrede I."/>
            <person name="Wolfe B."/>
            <person name="LaButti K."/>
            <person name="Ohm R.A."/>
            <person name="Grigoriev I.V."/>
            <person name="Pringle A."/>
        </authorList>
    </citation>
    <scope>NUCLEOTIDE SEQUENCE [LARGE SCALE GENOMIC DNA]</scope>
    <source>
        <strain evidence="1 2">SKay4041</strain>
    </source>
</reference>
<evidence type="ECO:0000313" key="2">
    <source>
        <dbReference type="Proteomes" id="UP000242287"/>
    </source>
</evidence>
<dbReference type="AlphaFoldDB" id="A0A2A9NFM1"/>
<protein>
    <submittedName>
        <fullName evidence="1">Uncharacterized protein</fullName>
    </submittedName>
</protein>
<name>A0A2A9NFM1_9AGAR</name>